<gene>
    <name evidence="1" type="ORF">G7Y31_00160</name>
</gene>
<evidence type="ECO:0000313" key="1">
    <source>
        <dbReference type="EMBL" id="QPK79192.1"/>
    </source>
</evidence>
<protein>
    <submittedName>
        <fullName evidence="1">Uncharacterized protein</fullName>
    </submittedName>
</protein>
<dbReference type="KEGG" id="cliz:G7Y31_00160"/>
<organism evidence="1 2">
    <name type="scientific">Corynebacterium lizhenjunii</name>
    <dbReference type="NCBI Taxonomy" id="2709394"/>
    <lineage>
        <taxon>Bacteria</taxon>
        <taxon>Bacillati</taxon>
        <taxon>Actinomycetota</taxon>
        <taxon>Actinomycetes</taxon>
        <taxon>Mycobacteriales</taxon>
        <taxon>Corynebacteriaceae</taxon>
        <taxon>Corynebacterium</taxon>
    </lineage>
</organism>
<accession>A0A7T0KEM0</accession>
<sequence>MPFSGLTVRLKDGSVFYFNAGPVLGDSQLRIDLLRDAVDNGSFFTSVDTAGTQRRFHGDDVANYHLG</sequence>
<dbReference type="EMBL" id="CP064954">
    <property type="protein sequence ID" value="QPK79192.1"/>
    <property type="molecule type" value="Genomic_DNA"/>
</dbReference>
<name>A0A7T0KEM0_9CORY</name>
<dbReference type="RefSeq" id="WP_165009254.1">
    <property type="nucleotide sequence ID" value="NZ_CP064954.1"/>
</dbReference>
<proteinExistence type="predicted"/>
<dbReference type="Proteomes" id="UP000594681">
    <property type="component" value="Chromosome"/>
</dbReference>
<reference evidence="1 2" key="1">
    <citation type="submission" date="2020-11" db="EMBL/GenBank/DDBJ databases">
        <title>Corynebacterium sp. ZJ-599.</title>
        <authorList>
            <person name="Zhou J."/>
        </authorList>
    </citation>
    <scope>NUCLEOTIDE SEQUENCE [LARGE SCALE GENOMIC DNA]</scope>
    <source>
        <strain evidence="1 2">ZJ-599</strain>
    </source>
</reference>
<keyword evidence="2" id="KW-1185">Reference proteome</keyword>
<evidence type="ECO:0000313" key="2">
    <source>
        <dbReference type="Proteomes" id="UP000594681"/>
    </source>
</evidence>
<dbReference type="AlphaFoldDB" id="A0A7T0KEM0"/>